<dbReference type="GO" id="GO:0003677">
    <property type="term" value="F:DNA binding"/>
    <property type="evidence" value="ECO:0007669"/>
    <property type="project" value="UniProtKB-KW"/>
</dbReference>
<name>A0A9X3NFD9_9ACTN</name>
<dbReference type="SUPFAM" id="SSF56349">
    <property type="entry name" value="DNA breaking-rejoining enzymes"/>
    <property type="match status" value="1"/>
</dbReference>
<dbReference type="InterPro" id="IPR013500">
    <property type="entry name" value="TopoI_cat_euk"/>
</dbReference>
<dbReference type="PROSITE" id="PS52038">
    <property type="entry name" value="TOPO_IB_2"/>
    <property type="match status" value="1"/>
</dbReference>
<dbReference type="GO" id="GO:0006265">
    <property type="term" value="P:DNA topological change"/>
    <property type="evidence" value="ECO:0007669"/>
    <property type="project" value="InterPro"/>
</dbReference>
<dbReference type="GO" id="GO:0003917">
    <property type="term" value="F:DNA topoisomerase type I (single strand cut, ATP-independent) activity"/>
    <property type="evidence" value="ECO:0007669"/>
    <property type="project" value="UniProtKB-EC"/>
</dbReference>
<dbReference type="InterPro" id="IPR011010">
    <property type="entry name" value="DNA_brk_join_enz"/>
</dbReference>
<dbReference type="InterPro" id="IPR014711">
    <property type="entry name" value="TopoI_cat_a-hlx-sub_euk"/>
</dbReference>
<dbReference type="Pfam" id="PF01028">
    <property type="entry name" value="Topoisom_I"/>
    <property type="match status" value="1"/>
</dbReference>
<organism evidence="9 10">
    <name type="scientific">Solirubrobacter phytolaccae</name>
    <dbReference type="NCBI Taxonomy" id="1404360"/>
    <lineage>
        <taxon>Bacteria</taxon>
        <taxon>Bacillati</taxon>
        <taxon>Actinomycetota</taxon>
        <taxon>Thermoleophilia</taxon>
        <taxon>Solirubrobacterales</taxon>
        <taxon>Solirubrobacteraceae</taxon>
        <taxon>Solirubrobacter</taxon>
    </lineage>
</organism>
<accession>A0A9X3NFD9</accession>
<keyword evidence="5" id="KW-0238">DNA-binding</keyword>
<sequence>MARLRRTDCSGPGIMRKRAGRGFAYYDDGQLVDDAEVLARIRELGIPPAWRDVWICPYANGHLQATGIDAAGRKQYRYHEEWRTRRDAEKFDDMVRFAKALPALRARVEADLASSDKLTRERVLACAVRLLDRGFFRIGTEEYAVTNASYGLATIRKEHVRIENGQMVFDYPAKSGQRRLQGVVDPLALDIVGALKRRRGGGPELLAFKAGSQWCDLRSDDINAYLKEATGGDFSAKDFRTWSATVLASVALAVSGEAHGTQTSRKRAVTRAIKETARYLGNTPAVCRASYIDPRIFDAYDSGLVLDHQVLLDAAEPGQIPTQHPQIELAVLDLLNEKEESPRIEKLAA</sequence>
<evidence type="ECO:0000259" key="7">
    <source>
        <dbReference type="Pfam" id="PF01028"/>
    </source>
</evidence>
<protein>
    <recommendedName>
        <fullName evidence="3">DNA topoisomerase</fullName>
        <ecNumber evidence="3">5.6.2.1</ecNumber>
    </recommendedName>
</protein>
<dbReference type="SUPFAM" id="SSF55869">
    <property type="entry name" value="DNA topoisomerase I domain"/>
    <property type="match status" value="1"/>
</dbReference>
<dbReference type="Gene3D" id="3.30.66.10">
    <property type="entry name" value="DNA topoisomerase I domain"/>
    <property type="match status" value="1"/>
</dbReference>
<evidence type="ECO:0000256" key="3">
    <source>
        <dbReference type="ARBA" id="ARBA00012891"/>
    </source>
</evidence>
<dbReference type="Pfam" id="PF21338">
    <property type="entry name" value="Top1B_N_bact"/>
    <property type="match status" value="1"/>
</dbReference>
<gene>
    <name evidence="9" type="ORF">OJ997_32425</name>
</gene>
<evidence type="ECO:0000313" key="10">
    <source>
        <dbReference type="Proteomes" id="UP001147653"/>
    </source>
</evidence>
<dbReference type="Gene3D" id="1.10.132.120">
    <property type="match status" value="1"/>
</dbReference>
<comment type="catalytic activity">
    <reaction evidence="1">
        <text>ATP-independent breakage of single-stranded DNA, followed by passage and rejoining.</text>
        <dbReference type="EC" id="5.6.2.1"/>
    </reaction>
</comment>
<reference evidence="9" key="1">
    <citation type="submission" date="2022-10" db="EMBL/GenBank/DDBJ databases">
        <title>The WGS of Solirubrobacter phytolaccae KCTC 29190.</title>
        <authorList>
            <person name="Jiang Z."/>
        </authorList>
    </citation>
    <scope>NUCLEOTIDE SEQUENCE</scope>
    <source>
        <strain evidence="9">KCTC 29190</strain>
    </source>
</reference>
<dbReference type="Gene3D" id="3.90.15.10">
    <property type="entry name" value="Topoisomerase I, Chain A, domain 3"/>
    <property type="match status" value="1"/>
</dbReference>
<dbReference type="PRINTS" id="PR00416">
    <property type="entry name" value="EUTPISMRASEI"/>
</dbReference>
<comment type="similarity">
    <text evidence="2">Belongs to the type IB topoisomerase family.</text>
</comment>
<dbReference type="Proteomes" id="UP001147653">
    <property type="component" value="Unassembled WGS sequence"/>
</dbReference>
<dbReference type="RefSeq" id="WP_270029530.1">
    <property type="nucleotide sequence ID" value="NZ_JAPDDP010000096.1"/>
</dbReference>
<keyword evidence="6" id="KW-0413">Isomerase</keyword>
<evidence type="ECO:0000313" key="9">
    <source>
        <dbReference type="EMBL" id="MDA0185056.1"/>
    </source>
</evidence>
<feature type="domain" description="DNA topoisomerase I catalytic core eukaryotic-type" evidence="7">
    <location>
        <begin position="81"/>
        <end position="287"/>
    </location>
</feature>
<dbReference type="EMBL" id="JAPDDP010000096">
    <property type="protein sequence ID" value="MDA0185056.1"/>
    <property type="molecule type" value="Genomic_DNA"/>
</dbReference>
<dbReference type="InterPro" id="IPR049331">
    <property type="entry name" value="Top1B_N_bact"/>
</dbReference>
<evidence type="ECO:0000259" key="8">
    <source>
        <dbReference type="Pfam" id="PF21338"/>
    </source>
</evidence>
<dbReference type="InterPro" id="IPR035447">
    <property type="entry name" value="DNA_topo_I_N_sf"/>
</dbReference>
<feature type="domain" description="DNA topoisomerase IB N-terminal" evidence="8">
    <location>
        <begin position="22"/>
        <end position="69"/>
    </location>
</feature>
<keyword evidence="4" id="KW-0799">Topoisomerase</keyword>
<evidence type="ECO:0000256" key="5">
    <source>
        <dbReference type="ARBA" id="ARBA00023125"/>
    </source>
</evidence>
<evidence type="ECO:0000256" key="1">
    <source>
        <dbReference type="ARBA" id="ARBA00000213"/>
    </source>
</evidence>
<proteinExistence type="inferred from homology"/>
<dbReference type="InterPro" id="IPR001631">
    <property type="entry name" value="TopoI"/>
</dbReference>
<dbReference type="AlphaFoldDB" id="A0A9X3NFD9"/>
<keyword evidence="10" id="KW-1185">Reference proteome</keyword>
<evidence type="ECO:0000256" key="4">
    <source>
        <dbReference type="ARBA" id="ARBA00023029"/>
    </source>
</evidence>
<comment type="caution">
    <text evidence="9">The sequence shown here is derived from an EMBL/GenBank/DDBJ whole genome shotgun (WGS) entry which is preliminary data.</text>
</comment>
<evidence type="ECO:0000256" key="2">
    <source>
        <dbReference type="ARBA" id="ARBA00006645"/>
    </source>
</evidence>
<evidence type="ECO:0000256" key="6">
    <source>
        <dbReference type="ARBA" id="ARBA00023235"/>
    </source>
</evidence>
<dbReference type="EC" id="5.6.2.1" evidence="3"/>